<organism evidence="1 2">
    <name type="scientific">Brassica napus</name>
    <name type="common">Rape</name>
    <dbReference type="NCBI Taxonomy" id="3708"/>
    <lineage>
        <taxon>Eukaryota</taxon>
        <taxon>Viridiplantae</taxon>
        <taxon>Streptophyta</taxon>
        <taxon>Embryophyta</taxon>
        <taxon>Tracheophyta</taxon>
        <taxon>Spermatophyta</taxon>
        <taxon>Magnoliopsida</taxon>
        <taxon>eudicotyledons</taxon>
        <taxon>Gunneridae</taxon>
        <taxon>Pentapetalae</taxon>
        <taxon>rosids</taxon>
        <taxon>malvids</taxon>
        <taxon>Brassicales</taxon>
        <taxon>Brassicaceae</taxon>
        <taxon>Brassiceae</taxon>
        <taxon>Brassica</taxon>
    </lineage>
</organism>
<evidence type="ECO:0000313" key="2">
    <source>
        <dbReference type="Proteomes" id="UP000824890"/>
    </source>
</evidence>
<dbReference type="EMBL" id="JAGKQM010000009">
    <property type="protein sequence ID" value="KAH0910997.1"/>
    <property type="molecule type" value="Genomic_DNA"/>
</dbReference>
<evidence type="ECO:0000313" key="1">
    <source>
        <dbReference type="EMBL" id="KAH0910997.1"/>
    </source>
</evidence>
<protein>
    <submittedName>
        <fullName evidence="1">Uncharacterized protein</fullName>
    </submittedName>
</protein>
<name>A0ABQ8C1N9_BRANA</name>
<dbReference type="InterPro" id="IPR044835">
    <property type="entry name" value="ARF_plant"/>
</dbReference>
<dbReference type="Proteomes" id="UP000824890">
    <property type="component" value="Unassembled WGS sequence"/>
</dbReference>
<accession>A0ABQ8C1N9</accession>
<proteinExistence type="predicted"/>
<keyword evidence="2" id="KW-1185">Reference proteome</keyword>
<dbReference type="PANTHER" id="PTHR31384">
    <property type="entry name" value="AUXIN RESPONSE FACTOR 4-RELATED"/>
    <property type="match status" value="1"/>
</dbReference>
<reference evidence="1 2" key="1">
    <citation type="submission" date="2021-05" db="EMBL/GenBank/DDBJ databases">
        <title>Genome Assembly of Synthetic Allotetraploid Brassica napus Reveals Homoeologous Exchanges between Subgenomes.</title>
        <authorList>
            <person name="Davis J.T."/>
        </authorList>
    </citation>
    <scope>NUCLEOTIDE SEQUENCE [LARGE SCALE GENOMIC DNA]</scope>
    <source>
        <strain evidence="2">cv. Da-Ae</strain>
        <tissue evidence="1">Seedling</tissue>
    </source>
</reference>
<sequence length="253" mass="29865">MHLEYLQVATSSHDMVTKTNLLVLYKLRHIYEIFRLFRISRFIVGVIKNMEAIKHIFSLGIRFRMRFKGEESPERMNWRSIFTIASFSMEIIASSVNHSTFFQFHRFFLLCSYRFPIQDCLFLFRSNGMSQQQSRDPAESCHLPLFQRLLNHHNQSARGQDQSNHPEKQLKNTYGVPSWQEPITPSAANEPYKCKVSAGRALGEMFEIQGQFLPHNKWIVVFTDDEGDMMFSRDRSMESVLQDGQENIYIYEW</sequence>
<comment type="caution">
    <text evidence="1">The sequence shown here is derived from an EMBL/GenBank/DDBJ whole genome shotgun (WGS) entry which is preliminary data.</text>
</comment>
<gene>
    <name evidence="1" type="ORF">HID58_034318</name>
</gene>
<dbReference type="PANTHER" id="PTHR31384:SF81">
    <property type="entry name" value="AUXIN RESPONSE FACTOR 18"/>
    <property type="match status" value="1"/>
</dbReference>